<dbReference type="InterPro" id="IPR038883">
    <property type="entry name" value="AN11006-like"/>
</dbReference>
<dbReference type="PANTHER" id="PTHR42085">
    <property type="entry name" value="F-BOX DOMAIN-CONTAINING PROTEIN"/>
    <property type="match status" value="1"/>
</dbReference>
<reference evidence="1 2" key="1">
    <citation type="submission" date="2023-11" db="EMBL/GenBank/DDBJ databases">
        <title>Draft genome sequence and annotation of the polyextremotolerant black yeast-like fungus Aureobasidium pullulans NRRL 62042.</title>
        <authorList>
            <person name="Dielentheis-Frenken M.R.E."/>
            <person name="Wibberg D."/>
            <person name="Blank L.M."/>
            <person name="Tiso T."/>
        </authorList>
    </citation>
    <scope>NUCLEOTIDE SEQUENCE [LARGE SCALE GENOMIC DNA]</scope>
    <source>
        <strain evidence="1 2">NRRL 62042</strain>
    </source>
</reference>
<dbReference type="EMBL" id="JASGXD010000003">
    <property type="protein sequence ID" value="KAK6006857.1"/>
    <property type="molecule type" value="Genomic_DNA"/>
</dbReference>
<keyword evidence="2" id="KW-1185">Reference proteome</keyword>
<proteinExistence type="predicted"/>
<evidence type="ECO:0000313" key="2">
    <source>
        <dbReference type="Proteomes" id="UP001341245"/>
    </source>
</evidence>
<accession>A0ABR0TQZ4</accession>
<sequence length="350" mass="40353">MPPDPKEKSLKKLVRYAVTQLCECKRRASICLCQYQHINTLNLDNNEDFDDHDWTTSKTSRRPRSEILHYRGICQQLYKLLHQDDLLRNPYLTWSNEILITSLKRRGIALPRTRNKSAYALALQHADTTRTFAFMELPQEIKLLVYEMALTSDAEDNHRNPPNSRPLTKPTLLQTCRQIRADGTVIFYRINCFVLRFQRDALVASDRRSLSWLKNYVGADHLQHLRYITLAISRCCGCMGSHIKIDLGCRDPLKWTVQGKLADPRHHFTCKNLPQQYGKTTFLQERNYLLAKLSQGTELIASNTAAAHKTIDELWEACGESGRMGPSLSGFLDLTKAVQEIDRNLTRGYE</sequence>
<organism evidence="1 2">
    <name type="scientific">Aureobasidium pullulans</name>
    <name type="common">Black yeast</name>
    <name type="synonym">Pullularia pullulans</name>
    <dbReference type="NCBI Taxonomy" id="5580"/>
    <lineage>
        <taxon>Eukaryota</taxon>
        <taxon>Fungi</taxon>
        <taxon>Dikarya</taxon>
        <taxon>Ascomycota</taxon>
        <taxon>Pezizomycotina</taxon>
        <taxon>Dothideomycetes</taxon>
        <taxon>Dothideomycetidae</taxon>
        <taxon>Dothideales</taxon>
        <taxon>Saccotheciaceae</taxon>
        <taxon>Aureobasidium</taxon>
    </lineage>
</organism>
<dbReference type="Proteomes" id="UP001341245">
    <property type="component" value="Unassembled WGS sequence"/>
</dbReference>
<gene>
    <name evidence="1" type="ORF">QM012_005865</name>
</gene>
<dbReference type="PANTHER" id="PTHR42085:SF2">
    <property type="entry name" value="F-BOX DOMAIN-CONTAINING PROTEIN"/>
    <property type="match status" value="1"/>
</dbReference>
<name>A0ABR0TQZ4_AURPU</name>
<comment type="caution">
    <text evidence="1">The sequence shown here is derived from an EMBL/GenBank/DDBJ whole genome shotgun (WGS) entry which is preliminary data.</text>
</comment>
<evidence type="ECO:0000313" key="1">
    <source>
        <dbReference type="EMBL" id="KAK6006857.1"/>
    </source>
</evidence>
<protein>
    <submittedName>
        <fullName evidence="1">Uncharacterized protein</fullName>
    </submittedName>
</protein>